<dbReference type="RefSeq" id="XP_015595255.1">
    <property type="nucleotide sequence ID" value="XM_015739769.2"/>
</dbReference>
<sequence length="426" mass="47669">MKSRCWTLLCLIFLSDLVRLSRTDTLGDSNQVQQDILYHGESSEPSGYLQEVGPQDNSEGLLQAPMNVSLVTRKNKQLCPQGAANVGIPKRNGRRSIREEDNSFVNSELNHKVRKCSCSKIRTRKRMEMLTRTKLDSNVSNSKEASFVVNGRTQTSSESIISIAPVTTTTQRPLESTKANFYETSTTSASMTTLLNKIMEDASTDIDIKYTSTVSPNVDFNDVGRSEENLSLNSNFTNSTTDVAEPLWINDSFVTTSTEKSTDLLPTISESVTERRSMSGTTPLEGRRNNNQNENLIKNLPRRKKCKRKRKKPKAMLLLKGKTTAVDSGHNHTIQSNLVPISPEATPVTHKSSSGLISNQAIPTWRKQSPAPTSVHTTPVTQQPGINDQQTQETWSNFMLTTRKPKRVSQNGWNYNNYPDYSKFEN</sequence>
<dbReference type="Proteomes" id="UP000694920">
    <property type="component" value="Unplaced"/>
</dbReference>
<gene>
    <name evidence="4" type="primary">LOC107267745</name>
</gene>
<feature type="region of interest" description="Disordered" evidence="1">
    <location>
        <begin position="272"/>
        <end position="313"/>
    </location>
</feature>
<dbReference type="KEGG" id="ccin:107267745"/>
<protein>
    <submittedName>
        <fullName evidence="4">Uncharacterized protein LOC107267745 isoform X1</fullName>
    </submittedName>
</protein>
<name>A0AAJ7BVB9_CEPCN</name>
<feature type="signal peptide" evidence="2">
    <location>
        <begin position="1"/>
        <end position="23"/>
    </location>
</feature>
<proteinExistence type="predicted"/>
<evidence type="ECO:0000313" key="3">
    <source>
        <dbReference type="Proteomes" id="UP000694920"/>
    </source>
</evidence>
<accession>A0AAJ7BVB9</accession>
<evidence type="ECO:0000313" key="4">
    <source>
        <dbReference type="RefSeq" id="XP_015595255.1"/>
    </source>
</evidence>
<feature type="region of interest" description="Disordered" evidence="1">
    <location>
        <begin position="367"/>
        <end position="387"/>
    </location>
</feature>
<keyword evidence="2" id="KW-0732">Signal</keyword>
<feature type="chain" id="PRO_5042500580" evidence="2">
    <location>
        <begin position="24"/>
        <end position="426"/>
    </location>
</feature>
<dbReference type="GeneID" id="107267745"/>
<feature type="compositionally biased region" description="Basic residues" evidence="1">
    <location>
        <begin position="300"/>
        <end position="313"/>
    </location>
</feature>
<organism evidence="3 4">
    <name type="scientific">Cephus cinctus</name>
    <name type="common">Wheat stem sawfly</name>
    <dbReference type="NCBI Taxonomy" id="211228"/>
    <lineage>
        <taxon>Eukaryota</taxon>
        <taxon>Metazoa</taxon>
        <taxon>Ecdysozoa</taxon>
        <taxon>Arthropoda</taxon>
        <taxon>Hexapoda</taxon>
        <taxon>Insecta</taxon>
        <taxon>Pterygota</taxon>
        <taxon>Neoptera</taxon>
        <taxon>Endopterygota</taxon>
        <taxon>Hymenoptera</taxon>
        <taxon>Cephoidea</taxon>
        <taxon>Cephidae</taxon>
        <taxon>Cephus</taxon>
    </lineage>
</organism>
<reference evidence="4" key="1">
    <citation type="submission" date="2025-08" db="UniProtKB">
        <authorList>
            <consortium name="RefSeq"/>
        </authorList>
    </citation>
    <scope>IDENTIFICATION</scope>
</reference>
<evidence type="ECO:0000256" key="2">
    <source>
        <dbReference type="SAM" id="SignalP"/>
    </source>
</evidence>
<evidence type="ECO:0000256" key="1">
    <source>
        <dbReference type="SAM" id="MobiDB-lite"/>
    </source>
</evidence>
<keyword evidence="3" id="KW-1185">Reference proteome</keyword>
<feature type="compositionally biased region" description="Low complexity" evidence="1">
    <location>
        <begin position="289"/>
        <end position="299"/>
    </location>
</feature>
<dbReference type="AlphaFoldDB" id="A0AAJ7BVB9"/>